<dbReference type="GO" id="GO:0046983">
    <property type="term" value="F:protein dimerization activity"/>
    <property type="evidence" value="ECO:0007669"/>
    <property type="project" value="InterPro"/>
</dbReference>
<accession>A0A5N6E8H4</accession>
<dbReference type="GO" id="GO:0045944">
    <property type="term" value="P:positive regulation of transcription by RNA polymerase II"/>
    <property type="evidence" value="ECO:0007669"/>
    <property type="project" value="UniProtKB-ARBA"/>
</dbReference>
<proteinExistence type="predicted"/>
<reference evidence="2 3" key="1">
    <citation type="submission" date="2019-04" db="EMBL/GenBank/DDBJ databases">
        <title>Fungal friends and foes A comparative genomics study of 23 Aspergillus species from section Flavi.</title>
        <authorList>
            <consortium name="DOE Joint Genome Institute"/>
            <person name="Kjaerbolling I."/>
            <person name="Vesth T.C."/>
            <person name="Frisvad J.C."/>
            <person name="Nybo J.L."/>
            <person name="Theobald S."/>
            <person name="Kildgaard S."/>
            <person name="Petersen T.I."/>
            <person name="Kuo A."/>
            <person name="Sato A."/>
            <person name="Lyhne E.K."/>
            <person name="Kogle M.E."/>
            <person name="Wiebenga A."/>
            <person name="Kun R.S."/>
            <person name="Lubbers R.J."/>
            <person name="Makela M.R."/>
            <person name="Barry K."/>
            <person name="Chovatia M."/>
            <person name="Clum A."/>
            <person name="Daum C."/>
            <person name="Haridas S."/>
            <person name="He G."/>
            <person name="LaButti K."/>
            <person name="Lipzen A."/>
            <person name="Mondo S."/>
            <person name="Pangilinan J."/>
            <person name="Riley R."/>
            <person name="Salamov A."/>
            <person name="Simmons B.A."/>
            <person name="Magnuson J.K."/>
            <person name="Henrissat B."/>
            <person name="Mortensen U.H."/>
            <person name="Larsen T.O."/>
            <person name="De vries R.P."/>
            <person name="Grigoriev I.V."/>
            <person name="Machida M."/>
            <person name="Baker S.E."/>
            <person name="Andersen M.R."/>
        </authorList>
    </citation>
    <scope>NUCLEOTIDE SEQUENCE [LARGE SCALE GENOMIC DNA]</scope>
    <source>
        <strain evidence="2 3">CBS 126849</strain>
    </source>
</reference>
<dbReference type="InterPro" id="IPR036879">
    <property type="entry name" value="TF_MADSbox_sf"/>
</dbReference>
<keyword evidence="3" id="KW-1185">Reference proteome</keyword>
<protein>
    <submittedName>
        <fullName evidence="2">Uncharacterized protein</fullName>
    </submittedName>
</protein>
<dbReference type="GO" id="GO:0003677">
    <property type="term" value="F:DNA binding"/>
    <property type="evidence" value="ECO:0007669"/>
    <property type="project" value="InterPro"/>
</dbReference>
<evidence type="ECO:0000313" key="3">
    <source>
        <dbReference type="Proteomes" id="UP000326799"/>
    </source>
</evidence>
<feature type="region of interest" description="Disordered" evidence="1">
    <location>
        <begin position="1"/>
        <end position="25"/>
    </location>
</feature>
<feature type="compositionally biased region" description="Basic residues" evidence="1">
    <location>
        <begin position="1"/>
        <end position="11"/>
    </location>
</feature>
<gene>
    <name evidence="2" type="ORF">BDV33DRAFT_196778</name>
</gene>
<organism evidence="2 3">
    <name type="scientific">Aspergillus novoparasiticus</name>
    <dbReference type="NCBI Taxonomy" id="986946"/>
    <lineage>
        <taxon>Eukaryota</taxon>
        <taxon>Fungi</taxon>
        <taxon>Dikarya</taxon>
        <taxon>Ascomycota</taxon>
        <taxon>Pezizomycotina</taxon>
        <taxon>Eurotiomycetes</taxon>
        <taxon>Eurotiomycetidae</taxon>
        <taxon>Eurotiales</taxon>
        <taxon>Aspergillaceae</taxon>
        <taxon>Aspergillus</taxon>
        <taxon>Aspergillus subgen. Circumdati</taxon>
    </lineage>
</organism>
<dbReference type="EMBL" id="ML733585">
    <property type="protein sequence ID" value="KAB8213649.1"/>
    <property type="molecule type" value="Genomic_DNA"/>
</dbReference>
<name>A0A5N6E8H4_9EURO</name>
<evidence type="ECO:0000256" key="1">
    <source>
        <dbReference type="SAM" id="MobiDB-lite"/>
    </source>
</evidence>
<dbReference type="SUPFAM" id="SSF55455">
    <property type="entry name" value="SRF-like"/>
    <property type="match status" value="1"/>
</dbReference>
<evidence type="ECO:0000313" key="2">
    <source>
        <dbReference type="EMBL" id="KAB8213649.1"/>
    </source>
</evidence>
<sequence>MPQKPLLKKQRRSESTKAKTQQRNRLKKSLFRKAAKYSIECESDVFVMIRIRKNGQRFTFDSSALDHWLPSMPELARRFDS</sequence>
<dbReference type="Proteomes" id="UP000326799">
    <property type="component" value="Unassembled WGS sequence"/>
</dbReference>
<dbReference type="AlphaFoldDB" id="A0A5N6E8H4"/>